<evidence type="ECO:0000313" key="5">
    <source>
        <dbReference type="Proteomes" id="UP000198406"/>
    </source>
</evidence>
<evidence type="ECO:0000256" key="2">
    <source>
        <dbReference type="SAM" id="SignalP"/>
    </source>
</evidence>
<feature type="region of interest" description="Disordered" evidence="1">
    <location>
        <begin position="637"/>
        <end position="664"/>
    </location>
</feature>
<evidence type="ECO:0000259" key="3">
    <source>
        <dbReference type="PROSITE" id="PS50213"/>
    </source>
</evidence>
<dbReference type="Gene3D" id="2.30.180.10">
    <property type="entry name" value="FAS1 domain"/>
    <property type="match status" value="2"/>
</dbReference>
<dbReference type="SUPFAM" id="SSF82153">
    <property type="entry name" value="FAS1 domain"/>
    <property type="match status" value="3"/>
</dbReference>
<dbReference type="InterPro" id="IPR036378">
    <property type="entry name" value="FAS1_dom_sf"/>
</dbReference>
<dbReference type="SMART" id="SM00554">
    <property type="entry name" value="FAS1"/>
    <property type="match status" value="1"/>
</dbReference>
<reference evidence="4 5" key="1">
    <citation type="journal article" date="2015" name="Plant Cell">
        <title>Oil accumulation by the oleaginous diatom Fistulifera solaris as revealed by the genome and transcriptome.</title>
        <authorList>
            <person name="Tanaka T."/>
            <person name="Maeda Y."/>
            <person name="Veluchamy A."/>
            <person name="Tanaka M."/>
            <person name="Abida H."/>
            <person name="Marechal E."/>
            <person name="Bowler C."/>
            <person name="Muto M."/>
            <person name="Sunaga Y."/>
            <person name="Tanaka M."/>
            <person name="Yoshino T."/>
            <person name="Taniguchi T."/>
            <person name="Fukuda Y."/>
            <person name="Nemoto M."/>
            <person name="Matsumoto M."/>
            <person name="Wong P.S."/>
            <person name="Aburatani S."/>
            <person name="Fujibuchi W."/>
        </authorList>
    </citation>
    <scope>NUCLEOTIDE SEQUENCE [LARGE SCALE GENOMIC DNA]</scope>
    <source>
        <strain evidence="4 5">JPCC DA0580</strain>
    </source>
</reference>
<dbReference type="EMBL" id="BDSP01000209">
    <property type="protein sequence ID" value="GAX24492.1"/>
    <property type="molecule type" value="Genomic_DNA"/>
</dbReference>
<keyword evidence="2" id="KW-0732">Signal</keyword>
<dbReference type="PROSITE" id="PS50213">
    <property type="entry name" value="FAS1"/>
    <property type="match status" value="1"/>
</dbReference>
<sequence length="700" mass="77378">MIRQSRSCYFFLHLCFLPLLCVAQNLETVLEQQENCTIFLQSLQNYFPDLLSLLSDRTVTYTLLVPTDESLKNSSRWTNANWNRHLSEALRNHFIPNELLLQSALAKRTRLVSLANATIPISADGTIAGATILSADRQAVNGVLHVIDRPLPTSFDTVSIADLIPKHYPHLVSLMDATNSSSLLARQTPDGYSYIDRCLVCPGIVTSASIDPNRTTLNTTDFVNVFRMTGWNERDLRPYFDNQTVTLFASINAGWAKFSPEDLERLNLPEWRTHLIDLITSQIAPGRWTLEDLFNYYKENGAFNLTMMNGDALEIDYDKETELLQAGSGDGRGDFYLANMEGIDGVIHFTTHTPTANSLTRSLFEVVQKDTATFSQMLTYIKTDPTLKTGLELLSPRSIMMVPDSIWNRQVFSIDINSIVSEVINSHMFASVVSCDGLRQSAGSDIISLNEKRWRISLNDRDFPCLQYVDETGAVNPDSVACISKCDIVAQNGMVLYLDNILLPPGVATEKPPTAAPTPAPAASNSTAQPTSGLSEDIDIDQCFNLIYTADEDENGSLLRPEYNRLVAAYSETKCQDAPETLSSNQQNVFIDMACLCQERGEGDLCCEGTNAGILLSDDALKKELCQRIDRNAPGNFCNDETESAPSPEIEAEDPLTPPTASPSVKITAQASGAGYSLTRGDHYFLISLVCTAGWLLVLY</sequence>
<protein>
    <recommendedName>
        <fullName evidence="3">FAS1 domain-containing protein</fullName>
    </recommendedName>
</protein>
<gene>
    <name evidence="4" type="ORF">FisN_2Hu014</name>
</gene>
<name>A0A1Z5KEG3_FISSO</name>
<dbReference type="InParanoid" id="A0A1Z5KEG3"/>
<feature type="region of interest" description="Disordered" evidence="1">
    <location>
        <begin position="509"/>
        <end position="535"/>
    </location>
</feature>
<feature type="domain" description="FAS1" evidence="3">
    <location>
        <begin position="23"/>
        <end position="151"/>
    </location>
</feature>
<accession>A0A1Z5KEG3</accession>
<dbReference type="PANTHER" id="PTHR10900:SF77">
    <property type="entry name" value="FI19380P1"/>
    <property type="match status" value="1"/>
</dbReference>
<evidence type="ECO:0000256" key="1">
    <source>
        <dbReference type="SAM" id="MobiDB-lite"/>
    </source>
</evidence>
<dbReference type="PANTHER" id="PTHR10900">
    <property type="entry name" value="PERIOSTIN-RELATED"/>
    <property type="match status" value="1"/>
</dbReference>
<feature type="chain" id="PRO_5013120148" description="FAS1 domain-containing protein" evidence="2">
    <location>
        <begin position="24"/>
        <end position="700"/>
    </location>
</feature>
<dbReference type="OrthoDB" id="286301at2759"/>
<dbReference type="Proteomes" id="UP000198406">
    <property type="component" value="Unassembled WGS sequence"/>
</dbReference>
<keyword evidence="5" id="KW-1185">Reference proteome</keyword>
<evidence type="ECO:0000313" key="4">
    <source>
        <dbReference type="EMBL" id="GAX24492.1"/>
    </source>
</evidence>
<dbReference type="AlphaFoldDB" id="A0A1Z5KEG3"/>
<dbReference type="InterPro" id="IPR000782">
    <property type="entry name" value="FAS1_domain"/>
</dbReference>
<dbReference type="Pfam" id="PF02469">
    <property type="entry name" value="Fasciclin"/>
    <property type="match status" value="1"/>
</dbReference>
<proteinExistence type="predicted"/>
<feature type="compositionally biased region" description="Low complexity" evidence="1">
    <location>
        <begin position="521"/>
        <end position="532"/>
    </location>
</feature>
<feature type="signal peptide" evidence="2">
    <location>
        <begin position="1"/>
        <end position="23"/>
    </location>
</feature>
<dbReference type="InterPro" id="IPR050904">
    <property type="entry name" value="Adhesion/Biosynth-related"/>
</dbReference>
<comment type="caution">
    <text evidence="4">The sequence shown here is derived from an EMBL/GenBank/DDBJ whole genome shotgun (WGS) entry which is preliminary data.</text>
</comment>
<organism evidence="4 5">
    <name type="scientific">Fistulifera solaris</name>
    <name type="common">Oleaginous diatom</name>
    <dbReference type="NCBI Taxonomy" id="1519565"/>
    <lineage>
        <taxon>Eukaryota</taxon>
        <taxon>Sar</taxon>
        <taxon>Stramenopiles</taxon>
        <taxon>Ochrophyta</taxon>
        <taxon>Bacillariophyta</taxon>
        <taxon>Bacillariophyceae</taxon>
        <taxon>Bacillariophycidae</taxon>
        <taxon>Naviculales</taxon>
        <taxon>Naviculaceae</taxon>
        <taxon>Fistulifera</taxon>
    </lineage>
</organism>